<dbReference type="RefSeq" id="WP_076813018.1">
    <property type="nucleotide sequence ID" value="NZ_MOMC01000005.1"/>
</dbReference>
<dbReference type="SUPFAM" id="SSF52096">
    <property type="entry name" value="ClpP/crotonase"/>
    <property type="match status" value="1"/>
</dbReference>
<dbReference type="STRING" id="1834516.BL253_01930"/>
<evidence type="ECO:0000313" key="1">
    <source>
        <dbReference type="EMBL" id="ONH33360.1"/>
    </source>
</evidence>
<dbReference type="InterPro" id="IPR001753">
    <property type="entry name" value="Enoyl-CoA_hydra/iso"/>
</dbReference>
<dbReference type="EMBL" id="MOMC01000005">
    <property type="protein sequence ID" value="ONH33360.1"/>
    <property type="molecule type" value="Genomic_DNA"/>
</dbReference>
<dbReference type="Gene3D" id="3.90.226.10">
    <property type="entry name" value="2-enoyl-CoA Hydratase, Chain A, domain 1"/>
    <property type="match status" value="1"/>
</dbReference>
<dbReference type="PANTHER" id="PTHR43459:SF1">
    <property type="entry name" value="EG:BACN32G11.4 PROTEIN"/>
    <property type="match status" value="1"/>
</dbReference>
<accession>A0A1V2IK21</accession>
<dbReference type="PANTHER" id="PTHR43459">
    <property type="entry name" value="ENOYL-COA HYDRATASE"/>
    <property type="match status" value="1"/>
</dbReference>
<dbReference type="AlphaFoldDB" id="A0A1V2IK21"/>
<dbReference type="OrthoDB" id="9777711at2"/>
<keyword evidence="2" id="KW-1185">Reference proteome</keyword>
<reference evidence="2" key="1">
    <citation type="submission" date="2016-10" db="EMBL/GenBank/DDBJ databases">
        <title>Frankia sp. NRRL B-16386 Genome sequencing.</title>
        <authorList>
            <person name="Ghodhbane-Gtari F."/>
            <person name="Swanson E."/>
            <person name="Gueddou A."/>
            <person name="Hezbri K."/>
            <person name="Ktari K."/>
            <person name="Nouioui I."/>
            <person name="Morris K."/>
            <person name="Simpson S."/>
            <person name="Abebe-Akele F."/>
            <person name="Thomas K."/>
            <person name="Gtari M."/>
            <person name="Tisa L.S."/>
        </authorList>
    </citation>
    <scope>NUCLEOTIDE SEQUENCE [LARGE SCALE GENOMIC DNA]</scope>
    <source>
        <strain evidence="2">NRRL B-16386</strain>
    </source>
</reference>
<dbReference type="CDD" id="cd06558">
    <property type="entry name" value="crotonase-like"/>
    <property type="match status" value="1"/>
</dbReference>
<dbReference type="GO" id="GO:0003824">
    <property type="term" value="F:catalytic activity"/>
    <property type="evidence" value="ECO:0007669"/>
    <property type="project" value="UniProtKB-ARBA"/>
</dbReference>
<evidence type="ECO:0000313" key="2">
    <source>
        <dbReference type="Proteomes" id="UP000188929"/>
    </source>
</evidence>
<organism evidence="1 2">
    <name type="scientific">Pseudofrankia asymbiotica</name>
    <dbReference type="NCBI Taxonomy" id="1834516"/>
    <lineage>
        <taxon>Bacteria</taxon>
        <taxon>Bacillati</taxon>
        <taxon>Actinomycetota</taxon>
        <taxon>Actinomycetes</taxon>
        <taxon>Frankiales</taxon>
        <taxon>Frankiaceae</taxon>
        <taxon>Pseudofrankia</taxon>
    </lineage>
</organism>
<sequence length="284" mass="30518">MTSSAVVEGVEGSDVPPAEITLDVRDGIATITLNRPDAGNALTGDQREKIIAWLDQFNEDPTVRCVVLTATGRFFCTGADLRNQSAPPARPDDVPEKLVGDVRRAMLRGAIRLIHAILDCEKPVVAAVNGTAAGIGAHIAFACDLVVATEKAKFIEVFARRGLAVDGLGTWLLPRLVGLTRARELVLLAEDVPAPRAAEIGLITRSVPADEFDATVADIASRLAAGPTRAHSANKWLLNRSLDVERHTLAQEEAWIVDVMSNTVDANEGVASFVERRPTRFRGF</sequence>
<dbReference type="InterPro" id="IPR029045">
    <property type="entry name" value="ClpP/crotonase-like_dom_sf"/>
</dbReference>
<comment type="caution">
    <text evidence="1">The sequence shown here is derived from an EMBL/GenBank/DDBJ whole genome shotgun (WGS) entry which is preliminary data.</text>
</comment>
<dbReference type="Proteomes" id="UP000188929">
    <property type="component" value="Unassembled WGS sequence"/>
</dbReference>
<name>A0A1V2IK21_9ACTN</name>
<dbReference type="Pfam" id="PF00378">
    <property type="entry name" value="ECH_1"/>
    <property type="match status" value="1"/>
</dbReference>
<gene>
    <name evidence="1" type="ORF">BL253_01930</name>
</gene>
<proteinExistence type="predicted"/>
<protein>
    <submittedName>
        <fullName evidence="1">Enoyl-CoA hydratase</fullName>
    </submittedName>
</protein>